<dbReference type="Pfam" id="PF00825">
    <property type="entry name" value="Ribonuclease_P"/>
    <property type="match status" value="1"/>
</dbReference>
<comment type="function">
    <text evidence="6">RNaseP catalyzes the removal of the 5'-leader sequence from pre-tRNA to produce the mature 5'-terminus. It can also cleave other RNA substrates such as 4.5S RNA. The protein component plays an auxiliary but essential role in vivo by binding to the 5'-leader sequence and broadening the substrate specificity of the ribozyme.</text>
</comment>
<organism evidence="8 9">
    <name type="scientific">Almyronema epifaneia S1</name>
    <dbReference type="NCBI Taxonomy" id="2991925"/>
    <lineage>
        <taxon>Bacteria</taxon>
        <taxon>Bacillati</taxon>
        <taxon>Cyanobacteriota</taxon>
        <taxon>Cyanophyceae</taxon>
        <taxon>Nodosilineales</taxon>
        <taxon>Nodosilineaceae</taxon>
        <taxon>Almyronema</taxon>
        <taxon>Almyronema epifaneia</taxon>
    </lineage>
</organism>
<dbReference type="InterPro" id="IPR020568">
    <property type="entry name" value="Ribosomal_Su5_D2-typ_SF"/>
</dbReference>
<dbReference type="SUPFAM" id="SSF54211">
    <property type="entry name" value="Ribosomal protein S5 domain 2-like"/>
    <property type="match status" value="1"/>
</dbReference>
<protein>
    <recommendedName>
        <fullName evidence="6 7">Ribonuclease P protein component</fullName>
        <shortName evidence="6">RNase P protein</shortName>
        <shortName evidence="6">RNaseP protein</shortName>
        <ecNumber evidence="6 7">3.1.26.5</ecNumber>
    </recommendedName>
    <alternativeName>
        <fullName evidence="6">Protein C5</fullName>
    </alternativeName>
</protein>
<evidence type="ECO:0000256" key="2">
    <source>
        <dbReference type="ARBA" id="ARBA00022722"/>
    </source>
</evidence>
<evidence type="ECO:0000313" key="8">
    <source>
        <dbReference type="EMBL" id="MFE4105488.1"/>
    </source>
</evidence>
<comment type="catalytic activity">
    <reaction evidence="6">
        <text>Endonucleolytic cleavage of RNA, removing 5'-extranucleotides from tRNA precursor.</text>
        <dbReference type="EC" id="3.1.26.5"/>
    </reaction>
</comment>
<reference evidence="8 9" key="1">
    <citation type="submission" date="2024-10" db="EMBL/GenBank/DDBJ databases">
        <authorList>
            <person name="Ratan Roy A."/>
            <person name="Morales Sandoval P.H."/>
            <person name="De Los Santos Villalobos S."/>
            <person name="Chakraborty S."/>
            <person name="Mukherjee J."/>
        </authorList>
    </citation>
    <scope>NUCLEOTIDE SEQUENCE [LARGE SCALE GENOMIC DNA]</scope>
    <source>
        <strain evidence="8 9">S1</strain>
    </source>
</reference>
<name>A0ABW6IBE7_9CYAN</name>
<dbReference type="InterPro" id="IPR014721">
    <property type="entry name" value="Ribsml_uS5_D2-typ_fold_subgr"/>
</dbReference>
<keyword evidence="1 6" id="KW-0819">tRNA processing</keyword>
<dbReference type="Gene3D" id="3.30.230.10">
    <property type="match status" value="1"/>
</dbReference>
<keyword evidence="3 6" id="KW-0255">Endonuclease</keyword>
<dbReference type="Proteomes" id="UP001600165">
    <property type="component" value="Unassembled WGS sequence"/>
</dbReference>
<evidence type="ECO:0000256" key="7">
    <source>
        <dbReference type="NCBIfam" id="TIGR00188"/>
    </source>
</evidence>
<dbReference type="InterPro" id="IPR000100">
    <property type="entry name" value="RNase_P"/>
</dbReference>
<dbReference type="NCBIfam" id="TIGR00188">
    <property type="entry name" value="rnpA"/>
    <property type="match status" value="1"/>
</dbReference>
<comment type="subunit">
    <text evidence="6">Consists of a catalytic RNA component (M1 or rnpB) and a protein subunit.</text>
</comment>
<accession>A0ABW6IBE7</accession>
<evidence type="ECO:0000256" key="5">
    <source>
        <dbReference type="ARBA" id="ARBA00022884"/>
    </source>
</evidence>
<evidence type="ECO:0000256" key="1">
    <source>
        <dbReference type="ARBA" id="ARBA00022694"/>
    </source>
</evidence>
<evidence type="ECO:0000256" key="6">
    <source>
        <dbReference type="HAMAP-Rule" id="MF_00227"/>
    </source>
</evidence>
<evidence type="ECO:0000256" key="3">
    <source>
        <dbReference type="ARBA" id="ARBA00022759"/>
    </source>
</evidence>
<gene>
    <name evidence="6 8" type="primary">rnpA</name>
    <name evidence="8" type="ORF">ACFVKH_04305</name>
</gene>
<dbReference type="PANTHER" id="PTHR33992">
    <property type="entry name" value="RIBONUCLEASE P PROTEIN COMPONENT"/>
    <property type="match status" value="1"/>
</dbReference>
<evidence type="ECO:0000256" key="4">
    <source>
        <dbReference type="ARBA" id="ARBA00022801"/>
    </source>
</evidence>
<dbReference type="EC" id="3.1.26.5" evidence="6 7"/>
<comment type="caution">
    <text evidence="8">The sequence shown here is derived from an EMBL/GenBank/DDBJ whole genome shotgun (WGS) entry which is preliminary data.</text>
</comment>
<comment type="similarity">
    <text evidence="6">Belongs to the RnpA family.</text>
</comment>
<dbReference type="EMBL" id="JBHZOL010000024">
    <property type="protein sequence ID" value="MFE4105488.1"/>
    <property type="molecule type" value="Genomic_DNA"/>
</dbReference>
<evidence type="ECO:0000313" key="9">
    <source>
        <dbReference type="Proteomes" id="UP001600165"/>
    </source>
</evidence>
<dbReference type="GO" id="GO:0004526">
    <property type="term" value="F:ribonuclease P activity"/>
    <property type="evidence" value="ECO:0007669"/>
    <property type="project" value="UniProtKB-EC"/>
</dbReference>
<keyword evidence="9" id="KW-1185">Reference proteome</keyword>
<keyword evidence="5 6" id="KW-0694">RNA-binding</keyword>
<dbReference type="PANTHER" id="PTHR33992:SF1">
    <property type="entry name" value="RIBONUCLEASE P PROTEIN COMPONENT"/>
    <property type="match status" value="1"/>
</dbReference>
<dbReference type="RefSeq" id="WP_377962133.1">
    <property type="nucleotide sequence ID" value="NZ_JBHZOL010000024.1"/>
</dbReference>
<dbReference type="HAMAP" id="MF_00227">
    <property type="entry name" value="RNase_P"/>
    <property type="match status" value="1"/>
</dbReference>
<proteinExistence type="inferred from homology"/>
<keyword evidence="4 6" id="KW-0378">Hydrolase</keyword>
<sequence>MALPKQHRLRHHKEFAAVYRYGDRCASTHLSMRGLKPGFINASVNSPTRLGISISQKVSKRAVVRNRLKRQISAALYQLLPRLSQGWWLVISVRANAVECEYGQFLRELEDMLEKLEVIR</sequence>
<keyword evidence="2 6" id="KW-0540">Nuclease</keyword>